<evidence type="ECO:0000313" key="2">
    <source>
        <dbReference type="EMBL" id="HEC74696.1"/>
    </source>
</evidence>
<keyword evidence="1" id="KW-1133">Transmembrane helix</keyword>
<dbReference type="InterPro" id="IPR012902">
    <property type="entry name" value="N_methyl_site"/>
</dbReference>
<keyword evidence="1" id="KW-0812">Transmembrane</keyword>
<dbReference type="Pfam" id="PF07963">
    <property type="entry name" value="N_methyl"/>
    <property type="match status" value="1"/>
</dbReference>
<dbReference type="AlphaFoldDB" id="A0A7C1W639"/>
<evidence type="ECO:0000256" key="1">
    <source>
        <dbReference type="SAM" id="Phobius"/>
    </source>
</evidence>
<dbReference type="InterPro" id="IPR045584">
    <property type="entry name" value="Pilin-like"/>
</dbReference>
<name>A0A7C1W639_9GAMM</name>
<dbReference type="NCBIfam" id="TIGR02532">
    <property type="entry name" value="IV_pilin_GFxxxE"/>
    <property type="match status" value="1"/>
</dbReference>
<organism evidence="2">
    <name type="scientific">Methylophaga aminisulfidivorans</name>
    <dbReference type="NCBI Taxonomy" id="230105"/>
    <lineage>
        <taxon>Bacteria</taxon>
        <taxon>Pseudomonadati</taxon>
        <taxon>Pseudomonadota</taxon>
        <taxon>Gammaproteobacteria</taxon>
        <taxon>Thiotrichales</taxon>
        <taxon>Piscirickettsiaceae</taxon>
        <taxon>Methylophaga</taxon>
    </lineage>
</organism>
<accession>A0A7C1W639</accession>
<dbReference type="Proteomes" id="UP000886384">
    <property type="component" value="Unassembled WGS sequence"/>
</dbReference>
<gene>
    <name evidence="2" type="ORF">ENI26_10060</name>
</gene>
<keyword evidence="1" id="KW-0472">Membrane</keyword>
<reference evidence="2" key="1">
    <citation type="journal article" date="2020" name="mSystems">
        <title>Genome- and Community-Level Interaction Insights into Carbon Utilization and Element Cycling Functions of Hydrothermarchaeota in Hydrothermal Sediment.</title>
        <authorList>
            <person name="Zhou Z."/>
            <person name="Liu Y."/>
            <person name="Xu W."/>
            <person name="Pan J."/>
            <person name="Luo Z.H."/>
            <person name="Li M."/>
        </authorList>
    </citation>
    <scope>NUCLEOTIDE SEQUENCE [LARGE SCALE GENOMIC DNA]</scope>
    <source>
        <strain evidence="2">HyVt-380</strain>
    </source>
</reference>
<dbReference type="SUPFAM" id="SSF54523">
    <property type="entry name" value="Pili subunits"/>
    <property type="match status" value="1"/>
</dbReference>
<proteinExistence type="predicted"/>
<protein>
    <submittedName>
        <fullName evidence="2">Prepilin-type N-terminal cleavage/methylation domain-containing protein</fullName>
    </submittedName>
</protein>
<sequence>MKKNNGFSLVELMVALVIGLVLIGGVIELFTSTRQTYRIQDMKARMQEDGRYALHRISTVISKSGYRGCSGNKRDKFENLLKNQVGAYNLNNPILGYEATNQNNWIPALPAGVNNAVGGNDVLSVRTVNNTFIHIIDHPNDNGAIQDAPIIIPADNSLEDCDPNTDNTCANIVMVSTCDKTVVFQVTNATPGTTGILEHKEDIGTPGNIRSNLAETFTDGWVNTISSSTFYIRNNVNNIPSLYEETTSGSTDVIVEGVESMQLTFGVDTNGDFNVDNYVKANAVADWSEVVNVRIWLVMINMDPDNNTNVALGNASYYLEDQVITPNDGRLRRSFTQTVSLRNILK</sequence>
<dbReference type="GO" id="GO:0043683">
    <property type="term" value="P:type IV pilus assembly"/>
    <property type="evidence" value="ECO:0007669"/>
    <property type="project" value="InterPro"/>
</dbReference>
<comment type="caution">
    <text evidence="2">The sequence shown here is derived from an EMBL/GenBank/DDBJ whole genome shotgun (WGS) entry which is preliminary data.</text>
</comment>
<dbReference type="Pfam" id="PF16074">
    <property type="entry name" value="PilW"/>
    <property type="match status" value="1"/>
</dbReference>
<feature type="transmembrane region" description="Helical" evidence="1">
    <location>
        <begin position="12"/>
        <end position="30"/>
    </location>
</feature>
<dbReference type="EMBL" id="DRHY01000218">
    <property type="protein sequence ID" value="HEC74696.1"/>
    <property type="molecule type" value="Genomic_DNA"/>
</dbReference>
<dbReference type="InterPro" id="IPR032092">
    <property type="entry name" value="PilW"/>
</dbReference>